<organism evidence="1 2">
    <name type="scientific">Deefgea tanakiae</name>
    <dbReference type="NCBI Taxonomy" id="2865840"/>
    <lineage>
        <taxon>Bacteria</taxon>
        <taxon>Pseudomonadati</taxon>
        <taxon>Pseudomonadota</taxon>
        <taxon>Betaproteobacteria</taxon>
        <taxon>Neisseriales</taxon>
        <taxon>Chitinibacteraceae</taxon>
        <taxon>Deefgea</taxon>
    </lineage>
</organism>
<evidence type="ECO:0000313" key="1">
    <source>
        <dbReference type="EMBL" id="QZA79207.1"/>
    </source>
</evidence>
<dbReference type="Proteomes" id="UP000825679">
    <property type="component" value="Chromosome"/>
</dbReference>
<dbReference type="GO" id="GO:0032259">
    <property type="term" value="P:methylation"/>
    <property type="evidence" value="ECO:0007669"/>
    <property type="project" value="UniProtKB-KW"/>
</dbReference>
<dbReference type="GO" id="GO:0008168">
    <property type="term" value="F:methyltransferase activity"/>
    <property type="evidence" value="ECO:0007669"/>
    <property type="project" value="UniProtKB-KW"/>
</dbReference>
<dbReference type="Pfam" id="PF05711">
    <property type="entry name" value="TylF"/>
    <property type="match status" value="1"/>
</dbReference>
<keyword evidence="1" id="KW-0489">Methyltransferase</keyword>
<dbReference type="InterPro" id="IPR029063">
    <property type="entry name" value="SAM-dependent_MTases_sf"/>
</dbReference>
<name>A0ABX8Z9E8_9NEIS</name>
<keyword evidence="1" id="KW-0808">Transferase</keyword>
<gene>
    <name evidence="1" type="ORF">K4H28_07375</name>
</gene>
<keyword evidence="2" id="KW-1185">Reference proteome</keyword>
<dbReference type="EMBL" id="CP081150">
    <property type="protein sequence ID" value="QZA79207.1"/>
    <property type="molecule type" value="Genomic_DNA"/>
</dbReference>
<reference evidence="1 2" key="1">
    <citation type="submission" date="2021-08" db="EMBL/GenBank/DDBJ databases">
        <title>complete genome sequencing of Deefgea sp. D25.</title>
        <authorList>
            <person name="Bae J.-W."/>
            <person name="Gim D.-H."/>
        </authorList>
    </citation>
    <scope>NUCLEOTIDE SEQUENCE [LARGE SCALE GENOMIC DNA]</scope>
    <source>
        <strain evidence="1 2">D25</strain>
    </source>
</reference>
<evidence type="ECO:0000313" key="2">
    <source>
        <dbReference type="Proteomes" id="UP000825679"/>
    </source>
</evidence>
<dbReference type="InterPro" id="IPR008884">
    <property type="entry name" value="TylF_MeTrfase"/>
</dbReference>
<dbReference type="RefSeq" id="WP_221007726.1">
    <property type="nucleotide sequence ID" value="NZ_CP081150.1"/>
</dbReference>
<proteinExistence type="predicted"/>
<dbReference type="Gene3D" id="3.40.50.150">
    <property type="entry name" value="Vaccinia Virus protein VP39"/>
    <property type="match status" value="1"/>
</dbReference>
<sequence length="250" mass="28474">MSDVNNYLSSIFFGATDFEKFCAGLQMAIHQIPPAGIYAGDNLFTFGRNLGFMNDEALMKAYRTNATTAIEQALLWRYSTIAWGFRKGLQLDGDFVECACYKGTTAKIMCDMVDFSKHSDRHYYLYDLFEHDSTMPHHGMPEHSQLLFQQTKERFSHFPNVIISKGRVPEILLDVSPRKIAFMHIDLNNAAAEIGALELLFDRMVPGAVLILDDYGWLAYRDQKKAEDLWLAERGYHVLELPTGQGLVIK</sequence>
<accession>A0ABX8Z9E8</accession>
<protein>
    <submittedName>
        <fullName evidence="1">TylF/MycF family methyltransferase</fullName>
    </submittedName>
</protein>